<evidence type="ECO:0000313" key="1">
    <source>
        <dbReference type="EMBL" id="EJK77061.1"/>
    </source>
</evidence>
<feature type="non-terminal residue" evidence="1">
    <location>
        <position position="1"/>
    </location>
</feature>
<name>K0TNE3_THAOC</name>
<sequence length="66" mass="7502">QVILRNKYLGNFGALGMKRFIGFLPVPRKEYNIGRISSPVAQIESLERVDCLYESRALGRDSSSRK</sequence>
<evidence type="ECO:0000313" key="2">
    <source>
        <dbReference type="Proteomes" id="UP000266841"/>
    </source>
</evidence>
<organism evidence="1 2">
    <name type="scientific">Thalassiosira oceanica</name>
    <name type="common">Marine diatom</name>
    <dbReference type="NCBI Taxonomy" id="159749"/>
    <lineage>
        <taxon>Eukaryota</taxon>
        <taxon>Sar</taxon>
        <taxon>Stramenopiles</taxon>
        <taxon>Ochrophyta</taxon>
        <taxon>Bacillariophyta</taxon>
        <taxon>Coscinodiscophyceae</taxon>
        <taxon>Thalassiosirophycidae</taxon>
        <taxon>Thalassiosirales</taxon>
        <taxon>Thalassiosiraceae</taxon>
        <taxon>Thalassiosira</taxon>
    </lineage>
</organism>
<comment type="caution">
    <text evidence="1">The sequence shown here is derived from an EMBL/GenBank/DDBJ whole genome shotgun (WGS) entry which is preliminary data.</text>
</comment>
<reference evidence="1 2" key="1">
    <citation type="journal article" date="2012" name="Genome Biol.">
        <title>Genome and low-iron response of an oceanic diatom adapted to chronic iron limitation.</title>
        <authorList>
            <person name="Lommer M."/>
            <person name="Specht M."/>
            <person name="Roy A.S."/>
            <person name="Kraemer L."/>
            <person name="Andreson R."/>
            <person name="Gutowska M.A."/>
            <person name="Wolf J."/>
            <person name="Bergner S.V."/>
            <person name="Schilhabel M.B."/>
            <person name="Klostermeier U.C."/>
            <person name="Beiko R.G."/>
            <person name="Rosenstiel P."/>
            <person name="Hippler M."/>
            <person name="Laroche J."/>
        </authorList>
    </citation>
    <scope>NUCLEOTIDE SEQUENCE [LARGE SCALE GENOMIC DNA]</scope>
    <source>
        <strain evidence="1 2">CCMP1005</strain>
    </source>
</reference>
<dbReference type="EMBL" id="AGNL01001349">
    <property type="protein sequence ID" value="EJK77061.1"/>
    <property type="molecule type" value="Genomic_DNA"/>
</dbReference>
<accession>K0TNE3</accession>
<protein>
    <submittedName>
        <fullName evidence="1">Uncharacterized protein</fullName>
    </submittedName>
</protein>
<gene>
    <name evidence="1" type="ORF">THAOC_01128</name>
</gene>
<dbReference type="AlphaFoldDB" id="K0TNE3"/>
<keyword evidence="2" id="KW-1185">Reference proteome</keyword>
<dbReference type="Proteomes" id="UP000266841">
    <property type="component" value="Unassembled WGS sequence"/>
</dbReference>
<proteinExistence type="predicted"/>